<protein>
    <submittedName>
        <fullName evidence="2">Uncharacterized protein</fullName>
    </submittedName>
</protein>
<dbReference type="AlphaFoldDB" id="A0A511DCC5"/>
<proteinExistence type="predicted"/>
<organism evidence="2 3">
    <name type="scientific">Pseudonocardia sulfidoxydans NBRC 16205</name>
    <dbReference type="NCBI Taxonomy" id="1223511"/>
    <lineage>
        <taxon>Bacteria</taxon>
        <taxon>Bacillati</taxon>
        <taxon>Actinomycetota</taxon>
        <taxon>Actinomycetes</taxon>
        <taxon>Pseudonocardiales</taxon>
        <taxon>Pseudonocardiaceae</taxon>
        <taxon>Pseudonocardia</taxon>
    </lineage>
</organism>
<keyword evidence="3" id="KW-1185">Reference proteome</keyword>
<evidence type="ECO:0000313" key="2">
    <source>
        <dbReference type="EMBL" id="GEL22053.1"/>
    </source>
</evidence>
<dbReference type="EMBL" id="BJVJ01000006">
    <property type="protein sequence ID" value="GEL22053.1"/>
    <property type="molecule type" value="Genomic_DNA"/>
</dbReference>
<comment type="caution">
    <text evidence="2">The sequence shown here is derived from an EMBL/GenBank/DDBJ whole genome shotgun (WGS) entry which is preliminary data.</text>
</comment>
<name>A0A511DCC5_9PSEU</name>
<evidence type="ECO:0000256" key="1">
    <source>
        <dbReference type="SAM" id="MobiDB-lite"/>
    </source>
</evidence>
<sequence length="84" mass="9470">MPGRGPQHDRGAMFVSHHADAEMFVHRDRLLADAEEFRLARLARAARRRRRREAAVRDPVPPVADPGARPVANTGEKRRSPVRA</sequence>
<accession>A0A511DCC5</accession>
<gene>
    <name evidence="2" type="ORF">PSU4_10070</name>
</gene>
<feature type="region of interest" description="Disordered" evidence="1">
    <location>
        <begin position="47"/>
        <end position="84"/>
    </location>
</feature>
<dbReference type="Proteomes" id="UP000321685">
    <property type="component" value="Unassembled WGS sequence"/>
</dbReference>
<reference evidence="2 3" key="1">
    <citation type="submission" date="2019-07" db="EMBL/GenBank/DDBJ databases">
        <title>Whole genome shotgun sequence of Pseudonocardia sulfidoxydans NBRC 16205.</title>
        <authorList>
            <person name="Hosoyama A."/>
            <person name="Uohara A."/>
            <person name="Ohji S."/>
            <person name="Ichikawa N."/>
        </authorList>
    </citation>
    <scope>NUCLEOTIDE SEQUENCE [LARGE SCALE GENOMIC DNA]</scope>
    <source>
        <strain evidence="2 3">NBRC 16205</strain>
    </source>
</reference>
<feature type="compositionally biased region" description="Basic and acidic residues" evidence="1">
    <location>
        <begin position="75"/>
        <end position="84"/>
    </location>
</feature>
<evidence type="ECO:0000313" key="3">
    <source>
        <dbReference type="Proteomes" id="UP000321685"/>
    </source>
</evidence>